<dbReference type="PANTHER" id="PTHR11564:SF5">
    <property type="entry name" value="SIGNAL RECOGNITION PARTICLE SUBUNIT SRP54"/>
    <property type="match status" value="1"/>
</dbReference>
<keyword evidence="5 13" id="KW-0547">Nucleotide-binding</keyword>
<dbReference type="InterPro" id="IPR036225">
    <property type="entry name" value="SRP/SRP_N"/>
</dbReference>
<comment type="domain">
    <text evidence="13">The NG domain, also named G domain, is a special guanosine triphosphatase (GTPase) domain, which binds GTP and forms a guanosine 5'-triphosphate (GTP)-dependent complex with a homologous NG domain in the SRP receptor subunit SRPRA. The two NG domains undergo cooperative rearrangements upon their assembly, which culminate in the reciprocal activation of the GTPase activity of one another. SRP receptor compaction upon binding with cargo-loaded SRP and GTPase rearrangement drive SRP-mediated cotranslational protein translocation into the ER.</text>
</comment>
<dbReference type="InterPro" id="IPR027417">
    <property type="entry name" value="P-loop_NTPase"/>
</dbReference>
<dbReference type="InterPro" id="IPR003593">
    <property type="entry name" value="AAA+_ATPase"/>
</dbReference>
<keyword evidence="8 13" id="KW-0694">RNA-binding</keyword>
<evidence type="ECO:0000256" key="2">
    <source>
        <dbReference type="ARBA" id="ARBA00004496"/>
    </source>
</evidence>
<dbReference type="PANTHER" id="PTHR11564">
    <property type="entry name" value="SIGNAL RECOGNITION PARTICLE 54K PROTEIN SRP54"/>
    <property type="match status" value="1"/>
</dbReference>
<dbReference type="InterPro" id="IPR022941">
    <property type="entry name" value="SRP54"/>
</dbReference>
<evidence type="ECO:0000256" key="10">
    <source>
        <dbReference type="ARBA" id="ARBA00023135"/>
    </source>
</evidence>
<evidence type="ECO:0000256" key="13">
    <source>
        <dbReference type="RuleBase" id="RU364034"/>
    </source>
</evidence>
<dbReference type="FunFam" id="3.40.50.300:FF:000022">
    <property type="entry name" value="Signal recognition particle 54 kDa subunit"/>
    <property type="match status" value="1"/>
</dbReference>
<dbReference type="GO" id="GO:0005829">
    <property type="term" value="C:cytosol"/>
    <property type="evidence" value="ECO:0007669"/>
    <property type="project" value="TreeGrafter"/>
</dbReference>
<dbReference type="GO" id="GO:0030942">
    <property type="term" value="F:endoplasmic reticulum signal peptide binding"/>
    <property type="evidence" value="ECO:0007669"/>
    <property type="project" value="TreeGrafter"/>
</dbReference>
<dbReference type="InterPro" id="IPR036891">
    <property type="entry name" value="Signal_recog_part_SRP54_M_sf"/>
</dbReference>
<dbReference type="SUPFAM" id="SSF47364">
    <property type="entry name" value="Domain of the SRP/SRP receptor G-proteins"/>
    <property type="match status" value="1"/>
</dbReference>
<evidence type="ECO:0000256" key="8">
    <source>
        <dbReference type="ARBA" id="ARBA00022884"/>
    </source>
</evidence>
<dbReference type="CDD" id="cd17875">
    <property type="entry name" value="SRP54_G"/>
    <property type="match status" value="1"/>
</dbReference>
<keyword evidence="10 13" id="KW-0733">Signal recognition particle</keyword>
<dbReference type="Pfam" id="PF02978">
    <property type="entry name" value="SRP_SPB"/>
    <property type="match status" value="1"/>
</dbReference>
<keyword evidence="4 13" id="KW-0963">Cytoplasm</keyword>
<dbReference type="FunFam" id="1.20.120.140:FF:000001">
    <property type="entry name" value="Signal recognition particle GTPase"/>
    <property type="match status" value="1"/>
</dbReference>
<dbReference type="InterPro" id="IPR004125">
    <property type="entry name" value="Signal_recog_particle_SRP54_M"/>
</dbReference>
<dbReference type="AlphaFoldDB" id="A0AAV9IVV8"/>
<evidence type="ECO:0000259" key="14">
    <source>
        <dbReference type="PROSITE" id="PS00300"/>
    </source>
</evidence>
<dbReference type="Pfam" id="PF00448">
    <property type="entry name" value="SRP54"/>
    <property type="match status" value="1"/>
</dbReference>
<dbReference type="Gene3D" id="1.10.260.30">
    <property type="entry name" value="Signal recognition particle, SRP54 subunit, M-domain"/>
    <property type="match status" value="1"/>
</dbReference>
<dbReference type="InterPro" id="IPR000897">
    <property type="entry name" value="SRP54_GTPase_dom"/>
</dbReference>
<accession>A0AAV9IVV8</accession>
<comment type="domain">
    <text evidence="13">The M domain binds the 7SL RNA in presence of SRP19 and binds the signal sequence of presecretory proteins.</text>
</comment>
<dbReference type="GO" id="GO:0008312">
    <property type="term" value="F:7S RNA binding"/>
    <property type="evidence" value="ECO:0007669"/>
    <property type="project" value="UniProtKB-UniRule"/>
</dbReference>
<evidence type="ECO:0000256" key="5">
    <source>
        <dbReference type="ARBA" id="ARBA00022741"/>
    </source>
</evidence>
<dbReference type="HAMAP" id="MF_00306">
    <property type="entry name" value="SRP54"/>
    <property type="match status" value="1"/>
</dbReference>
<dbReference type="Gene3D" id="3.40.50.300">
    <property type="entry name" value="P-loop containing nucleotide triphosphate hydrolases"/>
    <property type="match status" value="1"/>
</dbReference>
<evidence type="ECO:0000256" key="6">
    <source>
        <dbReference type="ARBA" id="ARBA00022801"/>
    </source>
</evidence>
<keyword evidence="9 13" id="KW-0342">GTP-binding</keyword>
<dbReference type="EMBL" id="JANCYW010000008">
    <property type="protein sequence ID" value="KAK4536269.1"/>
    <property type="molecule type" value="Genomic_DNA"/>
</dbReference>
<comment type="subcellular location">
    <subcellularLocation>
        <location evidence="2 13">Cytoplasm</location>
    </subcellularLocation>
    <subcellularLocation>
        <location evidence="1">Endoplasmic reticulum</location>
    </subcellularLocation>
</comment>
<evidence type="ECO:0000256" key="1">
    <source>
        <dbReference type="ARBA" id="ARBA00004240"/>
    </source>
</evidence>
<keyword evidence="16" id="KW-1185">Reference proteome</keyword>
<comment type="similarity">
    <text evidence="3 13">Belongs to the GTP-binding SRP family. SRP54 subfamily.</text>
</comment>
<dbReference type="SMART" id="SM00963">
    <property type="entry name" value="SRP54_N"/>
    <property type="match status" value="1"/>
</dbReference>
<protein>
    <recommendedName>
        <fullName evidence="13">Signal recognition particle 54 kDa protein</fullName>
    </recommendedName>
</protein>
<dbReference type="InterPro" id="IPR013822">
    <property type="entry name" value="Signal_recog_particl_SRP54_hlx"/>
</dbReference>
<dbReference type="GO" id="GO:0005783">
    <property type="term" value="C:endoplasmic reticulum"/>
    <property type="evidence" value="ECO:0007669"/>
    <property type="project" value="UniProtKB-SubCell"/>
</dbReference>
<dbReference type="GO" id="GO:0006616">
    <property type="term" value="P:SRP-dependent cotranslational protein targeting to membrane, translocation"/>
    <property type="evidence" value="ECO:0007669"/>
    <property type="project" value="TreeGrafter"/>
</dbReference>
<proteinExistence type="inferred from homology"/>
<dbReference type="InterPro" id="IPR006325">
    <property type="entry name" value="SRP54_euk"/>
</dbReference>
<evidence type="ECO:0000313" key="16">
    <source>
        <dbReference type="Proteomes" id="UP001301350"/>
    </source>
</evidence>
<keyword evidence="7" id="KW-0256">Endoplasmic reticulum</keyword>
<dbReference type="GO" id="GO:0005525">
    <property type="term" value="F:GTP binding"/>
    <property type="evidence" value="ECO:0007669"/>
    <property type="project" value="UniProtKB-UniRule"/>
</dbReference>
<dbReference type="SMART" id="SM00382">
    <property type="entry name" value="AAA"/>
    <property type="match status" value="1"/>
</dbReference>
<comment type="caution">
    <text evidence="15">The sequence shown here is derived from an EMBL/GenBank/DDBJ whole genome shotgun (WGS) entry which is preliminary data.</text>
</comment>
<evidence type="ECO:0000256" key="9">
    <source>
        <dbReference type="ARBA" id="ARBA00023134"/>
    </source>
</evidence>
<evidence type="ECO:0000256" key="7">
    <source>
        <dbReference type="ARBA" id="ARBA00022824"/>
    </source>
</evidence>
<dbReference type="PROSITE" id="PS00300">
    <property type="entry name" value="SRP54"/>
    <property type="match status" value="1"/>
</dbReference>
<organism evidence="15 16">
    <name type="scientific">Cyanidium caldarium</name>
    <name type="common">Red alga</name>
    <dbReference type="NCBI Taxonomy" id="2771"/>
    <lineage>
        <taxon>Eukaryota</taxon>
        <taxon>Rhodophyta</taxon>
        <taxon>Bangiophyceae</taxon>
        <taxon>Cyanidiales</taxon>
        <taxon>Cyanidiaceae</taxon>
        <taxon>Cyanidium</taxon>
    </lineage>
</organism>
<dbReference type="SUPFAM" id="SSF52540">
    <property type="entry name" value="P-loop containing nucleoside triphosphate hydrolases"/>
    <property type="match status" value="1"/>
</dbReference>
<name>A0AAV9IVV8_CYACA</name>
<dbReference type="Pfam" id="PF02881">
    <property type="entry name" value="SRP54_N"/>
    <property type="match status" value="1"/>
</dbReference>
<dbReference type="Gene3D" id="1.20.120.140">
    <property type="entry name" value="Signal recognition particle SRP54, nucleotide-binding domain"/>
    <property type="match status" value="1"/>
</dbReference>
<dbReference type="Proteomes" id="UP001301350">
    <property type="component" value="Unassembled WGS sequence"/>
</dbReference>
<keyword evidence="6" id="KW-0378">Hydrolase</keyword>
<keyword evidence="11 13" id="KW-0687">Ribonucleoprotein</keyword>
<evidence type="ECO:0000256" key="11">
    <source>
        <dbReference type="ARBA" id="ARBA00023274"/>
    </source>
</evidence>
<gene>
    <name evidence="15" type="ORF">CDCA_CDCA08G2294</name>
</gene>
<dbReference type="SMART" id="SM00962">
    <property type="entry name" value="SRP54"/>
    <property type="match status" value="1"/>
</dbReference>
<evidence type="ECO:0000256" key="3">
    <source>
        <dbReference type="ARBA" id="ARBA00005450"/>
    </source>
</evidence>
<sequence>MVLEALGSRIAGALRSMSAKTVMDEETLDEALKEIARALLEADVNVKQVSLLRRNIKAAVRWSELPPGANKRRIVQKAVFDELCRMLDPGEPPLSPERQRANVVMFVGLQGNGKTTTCVKVAYYYKRRGYRTCLVCADTFRAGAFDQLRQNAAKVRVPFYGSYESTDAVQVARDGVEMFRQQAMEVIVVDTSGRHKQEAALFEEMAQLEAAVQPDHIVFVMDGSMGQAAYDQALAFRQRVRVGSVILTKMDGHARGGGALSAVAATHAPVVFLGTGEHMDELEAFRVESFVGRLLGMGDVQGLVKTITESNLQNPDEEQMQRLSQGVFTLRDMQLMYGNLTRLGPLSQVMSMMPGMAEMIPQGSDRETQARIQRIMVMLDSLTAAELDQTPSIKWDESRKRRIARGSGRSLAEVEEVLAQYRTVSKVWGRMGKNMKNMAHGMPAGGGGPGALGQQMQRLFNPRMMQSMGGAGNLQRMLQQAMASGGGGGASSRRP</sequence>
<dbReference type="SUPFAM" id="SSF47446">
    <property type="entry name" value="Signal peptide-binding domain"/>
    <property type="match status" value="1"/>
</dbReference>
<evidence type="ECO:0000256" key="4">
    <source>
        <dbReference type="ARBA" id="ARBA00022490"/>
    </source>
</evidence>
<reference evidence="15 16" key="1">
    <citation type="submission" date="2022-07" db="EMBL/GenBank/DDBJ databases">
        <title>Genome-wide signatures of adaptation to extreme environments.</title>
        <authorList>
            <person name="Cho C.H."/>
            <person name="Yoon H.S."/>
        </authorList>
    </citation>
    <scope>NUCLEOTIDE SEQUENCE [LARGE SCALE GENOMIC DNA]</scope>
    <source>
        <strain evidence="15 16">DBV 063 E5</strain>
    </source>
</reference>
<evidence type="ECO:0000313" key="15">
    <source>
        <dbReference type="EMBL" id="KAK4536269.1"/>
    </source>
</evidence>
<comment type="function">
    <text evidence="13">Component of the signal recognition particle (SRP) complex, a ribonucleoprotein complex that mediates the cotranslational targeting of secretory and membrane proteins to the endoplasmic reticulum (ER).</text>
</comment>
<dbReference type="GO" id="GO:0003924">
    <property type="term" value="F:GTPase activity"/>
    <property type="evidence" value="ECO:0007669"/>
    <property type="project" value="UniProtKB-UniRule"/>
</dbReference>
<feature type="domain" description="SRP54-type proteins GTP-binding" evidence="14">
    <location>
        <begin position="269"/>
        <end position="282"/>
    </location>
</feature>
<evidence type="ECO:0000256" key="12">
    <source>
        <dbReference type="ARBA" id="ARBA00048157"/>
    </source>
</evidence>
<comment type="catalytic activity">
    <reaction evidence="12">
        <text>GTP + H2O = GDP + phosphate + H(+)</text>
        <dbReference type="Rhea" id="RHEA:19669"/>
        <dbReference type="ChEBI" id="CHEBI:15377"/>
        <dbReference type="ChEBI" id="CHEBI:15378"/>
        <dbReference type="ChEBI" id="CHEBI:37565"/>
        <dbReference type="ChEBI" id="CHEBI:43474"/>
        <dbReference type="ChEBI" id="CHEBI:58189"/>
        <dbReference type="EC" id="3.6.5.4"/>
    </reaction>
    <physiologicalReaction direction="left-to-right" evidence="12">
        <dbReference type="Rhea" id="RHEA:19670"/>
    </physiologicalReaction>
</comment>
<dbReference type="GO" id="GO:0005786">
    <property type="term" value="C:signal recognition particle, endoplasmic reticulum targeting"/>
    <property type="evidence" value="ECO:0007669"/>
    <property type="project" value="UniProtKB-UniRule"/>
</dbReference>
<dbReference type="NCBIfam" id="TIGR01425">
    <property type="entry name" value="SRP54_euk"/>
    <property type="match status" value="1"/>
</dbReference>
<dbReference type="InterPro" id="IPR042101">
    <property type="entry name" value="SRP54_N_sf"/>
</dbReference>